<reference evidence="9 10" key="1">
    <citation type="journal article" date="2019" name="Nat. Microbiol.">
        <title>Mediterranean grassland soil C-N compound turnover is dependent on rainfall and depth, and is mediated by genomically divergent microorganisms.</title>
        <authorList>
            <person name="Diamond S."/>
            <person name="Andeer P.F."/>
            <person name="Li Z."/>
            <person name="Crits-Christoph A."/>
            <person name="Burstein D."/>
            <person name="Anantharaman K."/>
            <person name="Lane K.R."/>
            <person name="Thomas B.C."/>
            <person name="Pan C."/>
            <person name="Northen T.R."/>
            <person name="Banfield J.F."/>
        </authorList>
    </citation>
    <scope>NUCLEOTIDE SEQUENCE [LARGE SCALE GENOMIC DNA]</scope>
    <source>
        <strain evidence="9">WS_8</strain>
    </source>
</reference>
<dbReference type="Gene3D" id="3.30.420.270">
    <property type="match status" value="1"/>
</dbReference>
<keyword evidence="7" id="KW-0813">Transport</keyword>
<accession>A0A538TIB7</accession>
<dbReference type="AlphaFoldDB" id="A0A538TIB7"/>
<evidence type="ECO:0000256" key="1">
    <source>
        <dbReference type="ARBA" id="ARBA00004162"/>
    </source>
</evidence>
<evidence type="ECO:0000256" key="6">
    <source>
        <dbReference type="ARBA" id="ARBA00023136"/>
    </source>
</evidence>
<dbReference type="Pfam" id="PF02472">
    <property type="entry name" value="ExbD"/>
    <property type="match status" value="1"/>
</dbReference>
<keyword evidence="6 8" id="KW-0472">Membrane</keyword>
<evidence type="ECO:0000256" key="5">
    <source>
        <dbReference type="ARBA" id="ARBA00022989"/>
    </source>
</evidence>
<comment type="caution">
    <text evidence="9">The sequence shown here is derived from an EMBL/GenBank/DDBJ whole genome shotgun (WGS) entry which is preliminary data.</text>
</comment>
<evidence type="ECO:0000256" key="7">
    <source>
        <dbReference type="RuleBase" id="RU003879"/>
    </source>
</evidence>
<evidence type="ECO:0000256" key="4">
    <source>
        <dbReference type="ARBA" id="ARBA00022692"/>
    </source>
</evidence>
<gene>
    <name evidence="9" type="ORF">E6K78_10645</name>
</gene>
<dbReference type="GO" id="GO:0022857">
    <property type="term" value="F:transmembrane transporter activity"/>
    <property type="evidence" value="ECO:0007669"/>
    <property type="project" value="InterPro"/>
</dbReference>
<protein>
    <submittedName>
        <fullName evidence="9">Biopolymer transporter ExbD</fullName>
    </submittedName>
</protein>
<keyword evidence="4 7" id="KW-0812">Transmembrane</keyword>
<evidence type="ECO:0000256" key="8">
    <source>
        <dbReference type="SAM" id="Phobius"/>
    </source>
</evidence>
<comment type="subcellular location">
    <subcellularLocation>
        <location evidence="1">Cell membrane</location>
        <topology evidence="1">Single-pass membrane protein</topology>
    </subcellularLocation>
    <subcellularLocation>
        <location evidence="7">Cell membrane</location>
        <topology evidence="7">Single-pass type II membrane protein</topology>
    </subcellularLocation>
</comment>
<dbReference type="InterPro" id="IPR003400">
    <property type="entry name" value="ExbD"/>
</dbReference>
<keyword evidence="3" id="KW-1003">Cell membrane</keyword>
<feature type="transmembrane region" description="Helical" evidence="8">
    <location>
        <begin position="21"/>
        <end position="41"/>
    </location>
</feature>
<evidence type="ECO:0000313" key="10">
    <source>
        <dbReference type="Proteomes" id="UP000316609"/>
    </source>
</evidence>
<sequence>MASKRRPSRGSDAIVEPNMTPLIDVSLVLVVILMVATPLAFQSSIAINTASRAGKQAAEMARTERIELFVHADGTIGVNRLVVPREALGVTLKPLIEQSATRMVVVRCDDEVPHGAFVGVLDEAKSVGAARIAVVGS</sequence>
<name>A0A538TIB7_UNCEI</name>
<dbReference type="GO" id="GO:0005886">
    <property type="term" value="C:plasma membrane"/>
    <property type="evidence" value="ECO:0007669"/>
    <property type="project" value="UniProtKB-SubCell"/>
</dbReference>
<organism evidence="9 10">
    <name type="scientific">Eiseniibacteriota bacterium</name>
    <dbReference type="NCBI Taxonomy" id="2212470"/>
    <lineage>
        <taxon>Bacteria</taxon>
        <taxon>Candidatus Eiseniibacteriota</taxon>
    </lineage>
</organism>
<dbReference type="GO" id="GO:0015031">
    <property type="term" value="P:protein transport"/>
    <property type="evidence" value="ECO:0007669"/>
    <property type="project" value="UniProtKB-KW"/>
</dbReference>
<keyword evidence="7" id="KW-0653">Protein transport</keyword>
<proteinExistence type="inferred from homology"/>
<dbReference type="PANTHER" id="PTHR30558">
    <property type="entry name" value="EXBD MEMBRANE COMPONENT OF PMF-DRIVEN MACROMOLECULE IMPORT SYSTEM"/>
    <property type="match status" value="1"/>
</dbReference>
<evidence type="ECO:0000313" key="9">
    <source>
        <dbReference type="EMBL" id="TMQ63366.1"/>
    </source>
</evidence>
<evidence type="ECO:0000256" key="3">
    <source>
        <dbReference type="ARBA" id="ARBA00022475"/>
    </source>
</evidence>
<keyword evidence="5 8" id="KW-1133">Transmembrane helix</keyword>
<dbReference type="EMBL" id="VBOY01000110">
    <property type="protein sequence ID" value="TMQ63366.1"/>
    <property type="molecule type" value="Genomic_DNA"/>
</dbReference>
<evidence type="ECO:0000256" key="2">
    <source>
        <dbReference type="ARBA" id="ARBA00005811"/>
    </source>
</evidence>
<comment type="similarity">
    <text evidence="2 7">Belongs to the ExbD/TolR family.</text>
</comment>
<dbReference type="Proteomes" id="UP000316609">
    <property type="component" value="Unassembled WGS sequence"/>
</dbReference>